<reference evidence="3" key="1">
    <citation type="journal article" date="2019" name="Int. J. Syst. Evol. Microbiol.">
        <title>The Global Catalogue of Microorganisms (GCM) 10K type strain sequencing project: providing services to taxonomists for standard genome sequencing and annotation.</title>
        <authorList>
            <consortium name="The Broad Institute Genomics Platform"/>
            <consortium name="The Broad Institute Genome Sequencing Center for Infectious Disease"/>
            <person name="Wu L."/>
            <person name="Ma J."/>
        </authorList>
    </citation>
    <scope>NUCLEOTIDE SEQUENCE [LARGE SCALE GENOMIC DNA]</scope>
    <source>
        <strain evidence="3">CCUG 46385</strain>
    </source>
</reference>
<gene>
    <name evidence="2" type="ORF">ACFO4R_00930</name>
</gene>
<proteinExistence type="predicted"/>
<dbReference type="EMBL" id="JBHSHL010000003">
    <property type="protein sequence ID" value="MFC4803635.1"/>
    <property type="molecule type" value="Genomic_DNA"/>
</dbReference>
<protein>
    <submittedName>
        <fullName evidence="2">Uncharacterized protein</fullName>
    </submittedName>
</protein>
<comment type="caution">
    <text evidence="2">The sequence shown here is derived from an EMBL/GenBank/DDBJ whole genome shotgun (WGS) entry which is preliminary data.</text>
</comment>
<organism evidence="2 3">
    <name type="scientific">Filifactor villosus</name>
    <dbReference type="NCBI Taxonomy" id="29374"/>
    <lineage>
        <taxon>Bacteria</taxon>
        <taxon>Bacillati</taxon>
        <taxon>Bacillota</taxon>
        <taxon>Clostridia</taxon>
        <taxon>Peptostreptococcales</taxon>
        <taxon>Filifactoraceae</taxon>
        <taxon>Filifactor</taxon>
    </lineage>
</organism>
<dbReference type="RefSeq" id="WP_379787080.1">
    <property type="nucleotide sequence ID" value="NZ_JBHSHL010000003.1"/>
</dbReference>
<dbReference type="Proteomes" id="UP001595916">
    <property type="component" value="Unassembled WGS sequence"/>
</dbReference>
<evidence type="ECO:0000313" key="2">
    <source>
        <dbReference type="EMBL" id="MFC4803635.1"/>
    </source>
</evidence>
<feature type="signal peptide" evidence="1">
    <location>
        <begin position="1"/>
        <end position="31"/>
    </location>
</feature>
<keyword evidence="1" id="KW-0732">Signal</keyword>
<evidence type="ECO:0000256" key="1">
    <source>
        <dbReference type="SAM" id="SignalP"/>
    </source>
</evidence>
<keyword evidence="3" id="KW-1185">Reference proteome</keyword>
<name>A0ABV9QG73_9FIRM</name>
<sequence>MKRNNKKNLVCLAMALGLFVSGGILPQTVHAQTQKSKNVEVTYAQKAKKQNGTKNILVTENKKTKGVKYPLPIYDKATTYPLPIYDKVTTYPLPIYEEAITYPDYIAKVDVMPQIVDEDEAFDYLSNVLSKISKFKMGKYFIEVEDIQDFPTATTNQEEWYFAYGKEVKGEFVPSKYFAVSEKGEIFEYSFEKDRWFILAVPYKK</sequence>
<accession>A0ABV9QG73</accession>
<feature type="chain" id="PRO_5045575583" evidence="1">
    <location>
        <begin position="32"/>
        <end position="205"/>
    </location>
</feature>
<evidence type="ECO:0000313" key="3">
    <source>
        <dbReference type="Proteomes" id="UP001595916"/>
    </source>
</evidence>